<dbReference type="GO" id="GO:0008137">
    <property type="term" value="F:NADH dehydrogenase (ubiquinone) activity"/>
    <property type="evidence" value="ECO:0007669"/>
    <property type="project" value="InterPro"/>
</dbReference>
<accession>A0A1Q6DX81</accession>
<feature type="transmembrane region" description="Helical" evidence="1">
    <location>
        <begin position="6"/>
        <end position="22"/>
    </location>
</feature>
<organism evidence="2 3">
    <name type="scientific">Methanohalarchaeum thermophilum</name>
    <dbReference type="NCBI Taxonomy" id="1903181"/>
    <lineage>
        <taxon>Archaea</taxon>
        <taxon>Methanobacteriati</taxon>
        <taxon>Methanobacteriota</taxon>
        <taxon>Methanonatronarchaeia</taxon>
        <taxon>Methanonatronarchaeales</taxon>
        <taxon>Methanonatronarchaeaceae</taxon>
        <taxon>Candidatus Methanohalarchaeum</taxon>
    </lineage>
</organism>
<dbReference type="Gene3D" id="1.20.120.1200">
    <property type="entry name" value="NADH-ubiquinone/plastoquinone oxidoreductase chain 6, subunit NuoJ"/>
    <property type="match status" value="1"/>
</dbReference>
<sequence length="156" mass="16933">MQSLMLIISFLVLISALMVILSEDMVHSALFLIFSFGGVGALFLSVGAQFLGAIQILIYTGAVGVMMLLMIYFTSKEGKSIKREGKYSGIVLVGLLGFLILYPSISITREVGGTKGLTQNIGRLLFSDLLIPFEVISIVLLSAIIGATYIIRREDH</sequence>
<dbReference type="STRING" id="1903181.BTN85_1472"/>
<dbReference type="Proteomes" id="UP000185744">
    <property type="component" value="Unassembled WGS sequence"/>
</dbReference>
<keyword evidence="1" id="KW-1133">Transmembrane helix</keyword>
<keyword evidence="1" id="KW-0472">Membrane</keyword>
<dbReference type="InParanoid" id="A0A1Q6DX81"/>
<dbReference type="Pfam" id="PF00499">
    <property type="entry name" value="Oxidored_q3"/>
    <property type="match status" value="1"/>
</dbReference>
<evidence type="ECO:0000313" key="2">
    <source>
        <dbReference type="EMBL" id="OKY78967.1"/>
    </source>
</evidence>
<dbReference type="EMBL" id="MSDW01000001">
    <property type="protein sequence ID" value="OKY78967.1"/>
    <property type="molecule type" value="Genomic_DNA"/>
</dbReference>
<proteinExistence type="predicted"/>
<feature type="transmembrane region" description="Helical" evidence="1">
    <location>
        <begin position="125"/>
        <end position="151"/>
    </location>
</feature>
<evidence type="ECO:0000313" key="3">
    <source>
        <dbReference type="Proteomes" id="UP000185744"/>
    </source>
</evidence>
<dbReference type="PANTHER" id="PTHR33269:SF17">
    <property type="entry name" value="NADH-UBIQUINONE OXIDOREDUCTASE CHAIN 6"/>
    <property type="match status" value="1"/>
</dbReference>
<gene>
    <name evidence="2" type="ORF">BTN85_1472</name>
</gene>
<feature type="transmembrane region" description="Helical" evidence="1">
    <location>
        <begin position="56"/>
        <end position="75"/>
    </location>
</feature>
<dbReference type="AlphaFoldDB" id="A0A1Q6DX81"/>
<feature type="transmembrane region" description="Helical" evidence="1">
    <location>
        <begin position="87"/>
        <end position="105"/>
    </location>
</feature>
<keyword evidence="1" id="KW-0812">Transmembrane</keyword>
<feature type="transmembrane region" description="Helical" evidence="1">
    <location>
        <begin position="29"/>
        <end position="50"/>
    </location>
</feature>
<dbReference type="InterPro" id="IPR042106">
    <property type="entry name" value="Nuo/plastoQ_OxRdtase_6_NuoJ"/>
</dbReference>
<dbReference type="PANTHER" id="PTHR33269">
    <property type="entry name" value="NADH-UBIQUINONE OXIDOREDUCTASE CHAIN 6"/>
    <property type="match status" value="1"/>
</dbReference>
<evidence type="ECO:0000256" key="1">
    <source>
        <dbReference type="SAM" id="Phobius"/>
    </source>
</evidence>
<name>A0A1Q6DX81_METT1</name>
<keyword evidence="3" id="KW-1185">Reference proteome</keyword>
<dbReference type="InterPro" id="IPR001457">
    <property type="entry name" value="NADH_UbQ/plastoQ_OxRdtase_su6"/>
</dbReference>
<reference evidence="2" key="1">
    <citation type="submission" date="2016-12" db="EMBL/GenBank/DDBJ databases">
        <title>Discovery of methanogenic haloarchaea.</title>
        <authorList>
            <person name="Sorokin D.Y."/>
            <person name="Makarova K.S."/>
            <person name="Abbas B."/>
            <person name="Ferrer M."/>
            <person name="Golyshin P.N."/>
        </authorList>
    </citation>
    <scope>NUCLEOTIDE SEQUENCE [LARGE SCALE GENOMIC DNA]</scope>
    <source>
        <strain evidence="2">HMET1</strain>
    </source>
</reference>
<comment type="caution">
    <text evidence="2">The sequence shown here is derived from an EMBL/GenBank/DDBJ whole genome shotgun (WGS) entry which is preliminary data.</text>
</comment>
<protein>
    <submittedName>
        <fullName evidence="2">NADH dehydrogenase subunit J</fullName>
    </submittedName>
</protein>